<dbReference type="InterPro" id="IPR036286">
    <property type="entry name" value="LexA/Signal_pep-like_sf"/>
</dbReference>
<dbReference type="SUPFAM" id="SSF51306">
    <property type="entry name" value="LexA/Signal peptidase"/>
    <property type="match status" value="1"/>
</dbReference>
<keyword evidence="6 12" id="KW-0068">Autocatalytic cleavage</keyword>
<evidence type="ECO:0000256" key="11">
    <source>
        <dbReference type="ARBA" id="ARBA00023236"/>
    </source>
</evidence>
<evidence type="ECO:0000256" key="3">
    <source>
        <dbReference type="ARBA" id="ARBA00022705"/>
    </source>
</evidence>
<dbReference type="NCBIfam" id="NF007621">
    <property type="entry name" value="PRK10276.1"/>
    <property type="match status" value="1"/>
</dbReference>
<dbReference type="InterPro" id="IPR006200">
    <property type="entry name" value="LexA"/>
</dbReference>
<reference evidence="14 15" key="1">
    <citation type="journal article" date="2016" name="Nat. Commun.">
        <title>Thousands of microbial genomes shed light on interconnected biogeochemical processes in an aquifer system.</title>
        <authorList>
            <person name="Anantharaman K."/>
            <person name="Brown C.T."/>
            <person name="Hug L.A."/>
            <person name="Sharon I."/>
            <person name="Castelle C.J."/>
            <person name="Probst A.J."/>
            <person name="Thomas B.C."/>
            <person name="Singh A."/>
            <person name="Wilkins M.J."/>
            <person name="Karaoz U."/>
            <person name="Brodie E.L."/>
            <person name="Williams K.H."/>
            <person name="Hubbard S.S."/>
            <person name="Banfield J.F."/>
        </authorList>
    </citation>
    <scope>NUCLEOTIDE SEQUENCE [LARGE SCALE GENOMIC DNA]</scope>
</reference>
<dbReference type="PANTHER" id="PTHR33516">
    <property type="entry name" value="LEXA REPRESSOR"/>
    <property type="match status" value="1"/>
</dbReference>
<evidence type="ECO:0000256" key="10">
    <source>
        <dbReference type="ARBA" id="ARBA00023204"/>
    </source>
</evidence>
<organism evidence="14 15">
    <name type="scientific">Candidatus Magasanikbacteria bacterium RIFOXYD2_FULL_36_9</name>
    <dbReference type="NCBI Taxonomy" id="1798707"/>
    <lineage>
        <taxon>Bacteria</taxon>
        <taxon>Candidatus Magasanikiibacteriota</taxon>
    </lineage>
</organism>
<keyword evidence="7" id="KW-0805">Transcription regulation</keyword>
<dbReference type="GO" id="GO:0004252">
    <property type="term" value="F:serine-type endopeptidase activity"/>
    <property type="evidence" value="ECO:0007669"/>
    <property type="project" value="InterPro"/>
</dbReference>
<keyword evidence="8" id="KW-0238">DNA-binding</keyword>
<dbReference type="SUPFAM" id="SSF46785">
    <property type="entry name" value="Winged helix' DNA-binding domain"/>
    <property type="match status" value="1"/>
</dbReference>
<evidence type="ECO:0000313" key="15">
    <source>
        <dbReference type="Proteomes" id="UP000178490"/>
    </source>
</evidence>
<keyword evidence="9" id="KW-0804">Transcription</keyword>
<evidence type="ECO:0000256" key="12">
    <source>
        <dbReference type="RuleBase" id="RU003991"/>
    </source>
</evidence>
<dbReference type="GO" id="GO:0009432">
    <property type="term" value="P:SOS response"/>
    <property type="evidence" value="ECO:0007669"/>
    <property type="project" value="UniProtKB-KW"/>
</dbReference>
<protein>
    <submittedName>
        <fullName evidence="14">Repressor LexA</fullName>
    </submittedName>
</protein>
<accession>A0A1F6NWS7</accession>
<gene>
    <name evidence="14" type="ORF">A2537_00840</name>
</gene>
<name>A0A1F6NWS7_9BACT</name>
<evidence type="ECO:0000256" key="7">
    <source>
        <dbReference type="ARBA" id="ARBA00023015"/>
    </source>
</evidence>
<evidence type="ECO:0000259" key="13">
    <source>
        <dbReference type="Pfam" id="PF00717"/>
    </source>
</evidence>
<evidence type="ECO:0000256" key="6">
    <source>
        <dbReference type="ARBA" id="ARBA00022813"/>
    </source>
</evidence>
<dbReference type="GO" id="GO:0006281">
    <property type="term" value="P:DNA repair"/>
    <property type="evidence" value="ECO:0007669"/>
    <property type="project" value="UniProtKB-KW"/>
</dbReference>
<dbReference type="InterPro" id="IPR039418">
    <property type="entry name" value="LexA-like"/>
</dbReference>
<sequence>MITPKYFSTIVAFFEKHHRLPSYQEIMKLTGFKSKNSVYRLIERLIATELLIRDQAGKIVPGRRFLTVPLLGTVEAGWPSPAEEELVDTIGLEEWLIKNRESTFMLKVSGDSMIDAGIRPGDMLLVERGRTPKNGDVVVAEVDTQWTLKYFEKHGNQVVLMPANKKYNPIIPKDELNIAAVVTAVIRKYHT</sequence>
<keyword evidence="2" id="KW-0678">Repressor</keyword>
<dbReference type="GO" id="GO:0006260">
    <property type="term" value="P:DNA replication"/>
    <property type="evidence" value="ECO:0007669"/>
    <property type="project" value="UniProtKB-KW"/>
</dbReference>
<evidence type="ECO:0000256" key="9">
    <source>
        <dbReference type="ARBA" id="ARBA00023163"/>
    </source>
</evidence>
<keyword evidence="5 12" id="KW-0378">Hydrolase</keyword>
<dbReference type="InterPro" id="IPR036390">
    <property type="entry name" value="WH_DNA-bd_sf"/>
</dbReference>
<dbReference type="GO" id="GO:0003677">
    <property type="term" value="F:DNA binding"/>
    <property type="evidence" value="ECO:0007669"/>
    <property type="project" value="UniProtKB-KW"/>
</dbReference>
<dbReference type="InterPro" id="IPR015927">
    <property type="entry name" value="Peptidase_S24_S26A/B/C"/>
</dbReference>
<dbReference type="PANTHER" id="PTHR33516:SF2">
    <property type="entry name" value="LEXA REPRESSOR-RELATED"/>
    <property type="match status" value="1"/>
</dbReference>
<dbReference type="Gene3D" id="2.10.109.10">
    <property type="entry name" value="Umud Fragment, subunit A"/>
    <property type="match status" value="1"/>
</dbReference>
<dbReference type="InterPro" id="IPR050077">
    <property type="entry name" value="LexA_repressor"/>
</dbReference>
<keyword evidence="10" id="KW-0234">DNA repair</keyword>
<keyword evidence="3" id="KW-0235">DNA replication</keyword>
<dbReference type="NCBIfam" id="TIGR00498">
    <property type="entry name" value="lexA"/>
    <property type="match status" value="1"/>
</dbReference>
<dbReference type="PRINTS" id="PR00726">
    <property type="entry name" value="LEXASERPTASE"/>
</dbReference>
<dbReference type="Proteomes" id="UP000178490">
    <property type="component" value="Unassembled WGS sequence"/>
</dbReference>
<comment type="caution">
    <text evidence="14">The sequence shown here is derived from an EMBL/GenBank/DDBJ whole genome shotgun (WGS) entry which is preliminary data.</text>
</comment>
<comment type="similarity">
    <text evidence="1 12">Belongs to the peptidase S24 family.</text>
</comment>
<keyword evidence="4" id="KW-0227">DNA damage</keyword>
<dbReference type="AlphaFoldDB" id="A0A1F6NWS7"/>
<dbReference type="GO" id="GO:0045892">
    <property type="term" value="P:negative regulation of DNA-templated transcription"/>
    <property type="evidence" value="ECO:0007669"/>
    <property type="project" value="InterPro"/>
</dbReference>
<dbReference type="Pfam" id="PF00717">
    <property type="entry name" value="Peptidase_S24"/>
    <property type="match status" value="1"/>
</dbReference>
<dbReference type="InterPro" id="IPR036388">
    <property type="entry name" value="WH-like_DNA-bd_sf"/>
</dbReference>
<evidence type="ECO:0000256" key="1">
    <source>
        <dbReference type="ARBA" id="ARBA00007484"/>
    </source>
</evidence>
<dbReference type="EMBL" id="MFRC01000066">
    <property type="protein sequence ID" value="OGH88392.1"/>
    <property type="molecule type" value="Genomic_DNA"/>
</dbReference>
<evidence type="ECO:0000256" key="8">
    <source>
        <dbReference type="ARBA" id="ARBA00023125"/>
    </source>
</evidence>
<keyword evidence="11" id="KW-0742">SOS response</keyword>
<evidence type="ECO:0000256" key="4">
    <source>
        <dbReference type="ARBA" id="ARBA00022763"/>
    </source>
</evidence>
<evidence type="ECO:0000256" key="2">
    <source>
        <dbReference type="ARBA" id="ARBA00022491"/>
    </source>
</evidence>
<evidence type="ECO:0000256" key="5">
    <source>
        <dbReference type="ARBA" id="ARBA00022801"/>
    </source>
</evidence>
<dbReference type="InterPro" id="IPR006197">
    <property type="entry name" value="Peptidase_S24_LexA"/>
</dbReference>
<dbReference type="CDD" id="cd06529">
    <property type="entry name" value="S24_LexA-like"/>
    <property type="match status" value="1"/>
</dbReference>
<proteinExistence type="inferred from homology"/>
<feature type="domain" description="Peptidase S24/S26A/S26B/S26C" evidence="13">
    <location>
        <begin position="69"/>
        <end position="182"/>
    </location>
</feature>
<dbReference type="Gene3D" id="1.10.10.10">
    <property type="entry name" value="Winged helix-like DNA-binding domain superfamily/Winged helix DNA-binding domain"/>
    <property type="match status" value="1"/>
</dbReference>
<evidence type="ECO:0000313" key="14">
    <source>
        <dbReference type="EMBL" id="OGH88392.1"/>
    </source>
</evidence>